<dbReference type="RefSeq" id="WP_112887292.1">
    <property type="nucleotide sequence ID" value="NZ_CP030239.1"/>
</dbReference>
<sequence>MVGPAHHLRTDEQILAWFAQAVEAIGTTTPWVLQDYPLALTCQLSVPVISAIMEAHPSCVMLKAGLAGRGRRC</sequence>
<accession>A0ABM6WNZ3</accession>
<organism evidence="1 2">
    <name type="scientific">Paracoccus mutanolyticus</name>
    <dbReference type="NCBI Taxonomy" id="1499308"/>
    <lineage>
        <taxon>Bacteria</taxon>
        <taxon>Pseudomonadati</taxon>
        <taxon>Pseudomonadota</taxon>
        <taxon>Alphaproteobacteria</taxon>
        <taxon>Rhodobacterales</taxon>
        <taxon>Paracoccaceae</taxon>
        <taxon>Paracoccus</taxon>
    </lineage>
</organism>
<reference evidence="1 2" key="1">
    <citation type="submission" date="2018-06" db="EMBL/GenBank/DDBJ databases">
        <title>Complete genome sequence of Paracoccus mutanolyticus strain RSP-02 isolated from cellulosic waste.</title>
        <authorList>
            <person name="Amrutha R.N."/>
            <person name="Shrivastav A."/>
            <person name="Buddana S.K."/>
            <person name="Deshpande U."/>
            <person name="Prakasham R.S."/>
        </authorList>
    </citation>
    <scope>NUCLEOTIDE SEQUENCE [LARGE SCALE GENOMIC DNA]</scope>
    <source>
        <strain evidence="1 2">RSP-02</strain>
    </source>
</reference>
<name>A0ABM6WNZ3_9RHOB</name>
<dbReference type="SUPFAM" id="SSF51569">
    <property type="entry name" value="Aldolase"/>
    <property type="match status" value="1"/>
</dbReference>
<evidence type="ECO:0000313" key="1">
    <source>
        <dbReference type="EMBL" id="AWX92346.1"/>
    </source>
</evidence>
<keyword evidence="2" id="KW-1185">Reference proteome</keyword>
<evidence type="ECO:0000313" key="2">
    <source>
        <dbReference type="Proteomes" id="UP000249922"/>
    </source>
</evidence>
<dbReference type="EMBL" id="CP030239">
    <property type="protein sequence ID" value="AWX92346.1"/>
    <property type="molecule type" value="Genomic_DNA"/>
</dbReference>
<gene>
    <name evidence="1" type="ORF">DPM13_01225</name>
</gene>
<dbReference type="InterPro" id="IPR013785">
    <property type="entry name" value="Aldolase_TIM"/>
</dbReference>
<dbReference type="Proteomes" id="UP000249922">
    <property type="component" value="Chromosome"/>
</dbReference>
<protein>
    <submittedName>
        <fullName evidence="1">Uncharacterized protein</fullName>
    </submittedName>
</protein>
<proteinExistence type="predicted"/>
<dbReference type="Gene3D" id="3.20.20.70">
    <property type="entry name" value="Aldolase class I"/>
    <property type="match status" value="1"/>
</dbReference>